<dbReference type="Proteomes" id="UP001153954">
    <property type="component" value="Unassembled WGS sequence"/>
</dbReference>
<accession>A0AAU9UC39</accession>
<reference evidence="1" key="1">
    <citation type="submission" date="2022-03" db="EMBL/GenBank/DDBJ databases">
        <authorList>
            <person name="Tunstrom K."/>
        </authorList>
    </citation>
    <scope>NUCLEOTIDE SEQUENCE</scope>
</reference>
<dbReference type="EMBL" id="CAKOGL010000015">
    <property type="protein sequence ID" value="CAH2095657.1"/>
    <property type="molecule type" value="Genomic_DNA"/>
</dbReference>
<organism evidence="1 2">
    <name type="scientific">Euphydryas editha</name>
    <name type="common">Edith's checkerspot</name>
    <dbReference type="NCBI Taxonomy" id="104508"/>
    <lineage>
        <taxon>Eukaryota</taxon>
        <taxon>Metazoa</taxon>
        <taxon>Ecdysozoa</taxon>
        <taxon>Arthropoda</taxon>
        <taxon>Hexapoda</taxon>
        <taxon>Insecta</taxon>
        <taxon>Pterygota</taxon>
        <taxon>Neoptera</taxon>
        <taxon>Endopterygota</taxon>
        <taxon>Lepidoptera</taxon>
        <taxon>Glossata</taxon>
        <taxon>Ditrysia</taxon>
        <taxon>Papilionoidea</taxon>
        <taxon>Nymphalidae</taxon>
        <taxon>Nymphalinae</taxon>
        <taxon>Euphydryas</taxon>
    </lineage>
</organism>
<gene>
    <name evidence="1" type="ORF">EEDITHA_LOCUS11084</name>
</gene>
<comment type="caution">
    <text evidence="1">The sequence shown here is derived from an EMBL/GenBank/DDBJ whole genome shotgun (WGS) entry which is preliminary data.</text>
</comment>
<keyword evidence="2" id="KW-1185">Reference proteome</keyword>
<proteinExistence type="predicted"/>
<evidence type="ECO:0000313" key="2">
    <source>
        <dbReference type="Proteomes" id="UP001153954"/>
    </source>
</evidence>
<dbReference type="AlphaFoldDB" id="A0AAU9UC39"/>
<evidence type="ECO:0000313" key="1">
    <source>
        <dbReference type="EMBL" id="CAH2095657.1"/>
    </source>
</evidence>
<name>A0AAU9UC39_EUPED</name>
<sequence length="192" mass="22341">MDFQDFRNIQVRHHCKTMANVNSHLQHGVLQQGETVNRIQLRCCTATKRPRPYQCGKPTLSGLEPPTAVKFVNVPELSKFITRQIRSTKALQAQPEASNVPLTPCHCTRYTHTLEERSHSHHLMWKYVDWWFQELKNFKTYQKESFANPQTPDHPGIAKSRRIAKKMLCLEFRKMETPGKISGKTSQENVNR</sequence>
<protein>
    <submittedName>
        <fullName evidence="1">Uncharacterized protein</fullName>
    </submittedName>
</protein>